<dbReference type="InterPro" id="IPR020560">
    <property type="entry name" value="PRibGlycinamide_synth_C-dom"/>
</dbReference>
<evidence type="ECO:0000256" key="14">
    <source>
        <dbReference type="HAMAP-Rule" id="MF_00138"/>
    </source>
</evidence>
<dbReference type="Gene3D" id="3.30.1490.20">
    <property type="entry name" value="ATP-grasp fold, A domain"/>
    <property type="match status" value="1"/>
</dbReference>
<evidence type="ECO:0000256" key="15">
    <source>
        <dbReference type="PROSITE-ProRule" id="PRU00409"/>
    </source>
</evidence>
<organism evidence="17 18">
    <name type="scientific">Candidatus Blackburnbacteria bacterium RIFCSPLOWO2_01_FULL_40_20</name>
    <dbReference type="NCBI Taxonomy" id="1797519"/>
    <lineage>
        <taxon>Bacteria</taxon>
        <taxon>Candidatus Blackburniibacteriota</taxon>
    </lineage>
</organism>
<comment type="cofactor">
    <cofactor evidence="2">
        <name>Mg(2+)</name>
        <dbReference type="ChEBI" id="CHEBI:18420"/>
    </cofactor>
</comment>
<comment type="similarity">
    <text evidence="11 14">Belongs to the GARS family.</text>
</comment>
<evidence type="ECO:0000256" key="12">
    <source>
        <dbReference type="ARBA" id="ARBA00042242"/>
    </source>
</evidence>
<dbReference type="EC" id="6.3.4.13" evidence="4 14"/>
<dbReference type="Pfam" id="PF02844">
    <property type="entry name" value="GARS_N"/>
    <property type="match status" value="1"/>
</dbReference>
<evidence type="ECO:0000313" key="17">
    <source>
        <dbReference type="EMBL" id="OGY13678.1"/>
    </source>
</evidence>
<dbReference type="Gene3D" id="3.90.600.10">
    <property type="entry name" value="Phosphoribosylglycinamide synthetase, C-terminal domain"/>
    <property type="match status" value="1"/>
</dbReference>
<dbReference type="EMBL" id="MHCC01000012">
    <property type="protein sequence ID" value="OGY13678.1"/>
    <property type="molecule type" value="Genomic_DNA"/>
</dbReference>
<dbReference type="InterPro" id="IPR020562">
    <property type="entry name" value="PRibGlycinamide_synth_N"/>
</dbReference>
<evidence type="ECO:0000256" key="4">
    <source>
        <dbReference type="ARBA" id="ARBA00013255"/>
    </source>
</evidence>
<dbReference type="AlphaFoldDB" id="A0A1G1VE20"/>
<feature type="domain" description="ATP-grasp" evidence="16">
    <location>
        <begin position="108"/>
        <end position="310"/>
    </location>
</feature>
<dbReference type="SUPFAM" id="SSF52440">
    <property type="entry name" value="PreATP-grasp domain"/>
    <property type="match status" value="1"/>
</dbReference>
<dbReference type="PROSITE" id="PS50975">
    <property type="entry name" value="ATP_GRASP"/>
    <property type="match status" value="1"/>
</dbReference>
<dbReference type="PROSITE" id="PS00184">
    <property type="entry name" value="GARS"/>
    <property type="match status" value="1"/>
</dbReference>
<comment type="cofactor">
    <cofactor evidence="1">
        <name>Mn(2+)</name>
        <dbReference type="ChEBI" id="CHEBI:29035"/>
    </cofactor>
</comment>
<dbReference type="GO" id="GO:0046872">
    <property type="term" value="F:metal ion binding"/>
    <property type="evidence" value="ECO:0007669"/>
    <property type="project" value="UniProtKB-KW"/>
</dbReference>
<dbReference type="InterPro" id="IPR016185">
    <property type="entry name" value="PreATP-grasp_dom_sf"/>
</dbReference>
<dbReference type="InterPro" id="IPR011761">
    <property type="entry name" value="ATP-grasp"/>
</dbReference>
<name>A0A1G1VE20_9BACT</name>
<evidence type="ECO:0000256" key="13">
    <source>
        <dbReference type="ARBA" id="ARBA00042864"/>
    </source>
</evidence>
<keyword evidence="6" id="KW-0479">Metal-binding</keyword>
<accession>A0A1G1VE20</accession>
<gene>
    <name evidence="14" type="primary">purD</name>
    <name evidence="17" type="ORF">A3A77_01335</name>
</gene>
<dbReference type="SMART" id="SM01209">
    <property type="entry name" value="GARS_A"/>
    <property type="match status" value="1"/>
</dbReference>
<keyword evidence="8 14" id="KW-0658">Purine biosynthesis</keyword>
<comment type="caution">
    <text evidence="17">The sequence shown here is derived from an EMBL/GenBank/DDBJ whole genome shotgun (WGS) entry which is preliminary data.</text>
</comment>
<protein>
    <recommendedName>
        <fullName evidence="4 14">Phosphoribosylamine--glycine ligase</fullName>
        <ecNumber evidence="4 14">6.3.4.13</ecNumber>
    </recommendedName>
    <alternativeName>
        <fullName evidence="14">GARS</fullName>
    </alternativeName>
    <alternativeName>
        <fullName evidence="12 14">Glycinamide ribonucleotide synthetase</fullName>
    </alternativeName>
    <alternativeName>
        <fullName evidence="13 14">Phosphoribosylglycinamide synthetase</fullName>
    </alternativeName>
</protein>
<evidence type="ECO:0000259" key="16">
    <source>
        <dbReference type="PROSITE" id="PS50975"/>
    </source>
</evidence>
<dbReference type="GO" id="GO:0004637">
    <property type="term" value="F:phosphoribosylamine-glycine ligase activity"/>
    <property type="evidence" value="ECO:0007669"/>
    <property type="project" value="UniProtKB-UniRule"/>
</dbReference>
<evidence type="ECO:0000256" key="8">
    <source>
        <dbReference type="ARBA" id="ARBA00022755"/>
    </source>
</evidence>
<dbReference type="InterPro" id="IPR013815">
    <property type="entry name" value="ATP_grasp_subdomain_1"/>
</dbReference>
<dbReference type="InterPro" id="IPR037123">
    <property type="entry name" value="PRibGlycinamide_synth_C_sf"/>
</dbReference>
<evidence type="ECO:0000256" key="1">
    <source>
        <dbReference type="ARBA" id="ARBA00001936"/>
    </source>
</evidence>
<comment type="pathway">
    <text evidence="3 14">Purine metabolism; IMP biosynthesis via de novo pathway; N(1)-(5-phospho-D-ribosyl)glycinamide from 5-phospho-alpha-D-ribose 1-diphosphate: step 2/2.</text>
</comment>
<dbReference type="GO" id="GO:0005524">
    <property type="term" value="F:ATP binding"/>
    <property type="evidence" value="ECO:0007669"/>
    <property type="project" value="UniProtKB-UniRule"/>
</dbReference>
<keyword evidence="5 14" id="KW-0436">Ligase</keyword>
<dbReference type="Gene3D" id="3.40.50.20">
    <property type="match status" value="1"/>
</dbReference>
<keyword evidence="7 15" id="KW-0547">Nucleotide-binding</keyword>
<dbReference type="InterPro" id="IPR020561">
    <property type="entry name" value="PRibGlycinamid_synth_ATP-grasp"/>
</dbReference>
<dbReference type="SMART" id="SM01210">
    <property type="entry name" value="GARS_C"/>
    <property type="match status" value="1"/>
</dbReference>
<reference evidence="17 18" key="1">
    <citation type="journal article" date="2016" name="Nat. Commun.">
        <title>Thousands of microbial genomes shed light on interconnected biogeochemical processes in an aquifer system.</title>
        <authorList>
            <person name="Anantharaman K."/>
            <person name="Brown C.T."/>
            <person name="Hug L.A."/>
            <person name="Sharon I."/>
            <person name="Castelle C.J."/>
            <person name="Probst A.J."/>
            <person name="Thomas B.C."/>
            <person name="Singh A."/>
            <person name="Wilkins M.J."/>
            <person name="Karaoz U."/>
            <person name="Brodie E.L."/>
            <person name="Williams K.H."/>
            <person name="Hubbard S.S."/>
            <person name="Banfield J.F."/>
        </authorList>
    </citation>
    <scope>NUCLEOTIDE SEQUENCE [LARGE SCALE GENOMIC DNA]</scope>
</reference>
<dbReference type="PANTHER" id="PTHR43472">
    <property type="entry name" value="PHOSPHORIBOSYLAMINE--GLYCINE LIGASE"/>
    <property type="match status" value="1"/>
</dbReference>
<evidence type="ECO:0000313" key="18">
    <source>
        <dbReference type="Proteomes" id="UP000178659"/>
    </source>
</evidence>
<dbReference type="Gene3D" id="3.30.470.20">
    <property type="entry name" value="ATP-grasp fold, B domain"/>
    <property type="match status" value="1"/>
</dbReference>
<evidence type="ECO:0000256" key="10">
    <source>
        <dbReference type="ARBA" id="ARBA00023211"/>
    </source>
</evidence>
<dbReference type="SUPFAM" id="SSF51246">
    <property type="entry name" value="Rudiment single hybrid motif"/>
    <property type="match status" value="1"/>
</dbReference>
<dbReference type="HAMAP" id="MF_00138">
    <property type="entry name" value="GARS"/>
    <property type="match status" value="1"/>
</dbReference>
<evidence type="ECO:0000256" key="5">
    <source>
        <dbReference type="ARBA" id="ARBA00022598"/>
    </source>
</evidence>
<sequence>MKEILIVGSGAREHSLVWKARQSSSVGNIYCAPGNPGIAEIAECIPIKATNVEQLAKFAKQQKIDLTIVGPEDPLAFGIVDHFKSQGLRIFGPSQQAAQIESSKIFAKNLMDEADLPTARYKTFKPKEQGEAEDYIECEEIPIVVKQDGLAAGKGAVVAESKSEAKKVAKEFLDIGIPIIIEEFLEGYEVSLIALCNGTQYFPLILSQDHKKAYDGDKGPNTGGLGVYAPLNFIGAEEAMKLYKIVTDPTLRALANKGIHFRGILYSNVMITKNGPKILEHNARFGDPECQTILPLYDGDLINLIENVLSSDFDQIPFKWNGKFGHCVVLASRGYPSNPETGKIIEGIEDAIKIPGVLIFQAGTKIENGKLVTSGGRVLCTVGIGDTLQEAAKRSYYAASKINFDGKHIRTDIGKQGLKFCNYDSEVDIV</sequence>
<dbReference type="InterPro" id="IPR020559">
    <property type="entry name" value="PRibGlycinamide_synth_CS"/>
</dbReference>
<dbReference type="Pfam" id="PF02843">
    <property type="entry name" value="GARS_C"/>
    <property type="match status" value="1"/>
</dbReference>
<dbReference type="InterPro" id="IPR000115">
    <property type="entry name" value="PRibGlycinamide_synth"/>
</dbReference>
<evidence type="ECO:0000256" key="3">
    <source>
        <dbReference type="ARBA" id="ARBA00005174"/>
    </source>
</evidence>
<evidence type="ECO:0000256" key="2">
    <source>
        <dbReference type="ARBA" id="ARBA00001946"/>
    </source>
</evidence>
<dbReference type="Proteomes" id="UP000178659">
    <property type="component" value="Unassembled WGS sequence"/>
</dbReference>
<keyword evidence="9 15" id="KW-0067">ATP-binding</keyword>
<comment type="catalytic activity">
    <reaction evidence="14">
        <text>5-phospho-beta-D-ribosylamine + glycine + ATP = N(1)-(5-phospho-beta-D-ribosyl)glycinamide + ADP + phosphate + H(+)</text>
        <dbReference type="Rhea" id="RHEA:17453"/>
        <dbReference type="ChEBI" id="CHEBI:15378"/>
        <dbReference type="ChEBI" id="CHEBI:30616"/>
        <dbReference type="ChEBI" id="CHEBI:43474"/>
        <dbReference type="ChEBI" id="CHEBI:57305"/>
        <dbReference type="ChEBI" id="CHEBI:58681"/>
        <dbReference type="ChEBI" id="CHEBI:143788"/>
        <dbReference type="ChEBI" id="CHEBI:456216"/>
        <dbReference type="EC" id="6.3.4.13"/>
    </reaction>
</comment>
<dbReference type="InterPro" id="IPR011054">
    <property type="entry name" value="Rudment_hybrid_motif"/>
</dbReference>
<evidence type="ECO:0000256" key="7">
    <source>
        <dbReference type="ARBA" id="ARBA00022741"/>
    </source>
</evidence>
<evidence type="ECO:0000256" key="9">
    <source>
        <dbReference type="ARBA" id="ARBA00022840"/>
    </source>
</evidence>
<evidence type="ECO:0000256" key="6">
    <source>
        <dbReference type="ARBA" id="ARBA00022723"/>
    </source>
</evidence>
<dbReference type="SUPFAM" id="SSF56059">
    <property type="entry name" value="Glutathione synthetase ATP-binding domain-like"/>
    <property type="match status" value="1"/>
</dbReference>
<dbReference type="PANTHER" id="PTHR43472:SF1">
    <property type="entry name" value="PHOSPHORIBOSYLAMINE--GLYCINE LIGASE, CHLOROPLASTIC"/>
    <property type="match status" value="1"/>
</dbReference>
<proteinExistence type="inferred from homology"/>
<dbReference type="UniPathway" id="UPA00074">
    <property type="reaction ID" value="UER00125"/>
</dbReference>
<dbReference type="FunFam" id="3.40.50.20:FF:000006">
    <property type="entry name" value="Phosphoribosylamine--glycine ligase, chloroplastic"/>
    <property type="match status" value="1"/>
</dbReference>
<dbReference type="GO" id="GO:0009113">
    <property type="term" value="P:purine nucleobase biosynthetic process"/>
    <property type="evidence" value="ECO:0007669"/>
    <property type="project" value="InterPro"/>
</dbReference>
<keyword evidence="10" id="KW-0464">Manganese</keyword>
<dbReference type="GO" id="GO:0006189">
    <property type="term" value="P:'de novo' IMP biosynthetic process"/>
    <property type="evidence" value="ECO:0007669"/>
    <property type="project" value="UniProtKB-UniRule"/>
</dbReference>
<dbReference type="NCBIfam" id="TIGR00877">
    <property type="entry name" value="purD"/>
    <property type="match status" value="1"/>
</dbReference>
<evidence type="ECO:0000256" key="11">
    <source>
        <dbReference type="ARBA" id="ARBA00038345"/>
    </source>
</evidence>
<dbReference type="Pfam" id="PF01071">
    <property type="entry name" value="GARS_A"/>
    <property type="match status" value="1"/>
</dbReference>